<evidence type="ECO:0000313" key="2">
    <source>
        <dbReference type="EMBL" id="MET4682553.1"/>
    </source>
</evidence>
<sequence length="245" mass="26709">MIAAQPWVPGDAYLSPRTTDLLNEALATWSERWFKAGRFEIERGGQERAAPRPRTKRIDARWGWIETAEASHSLAALALDAPLDELEISAQDQAAIDTLEEAMLKDLTTKLGLRLPEGRDETVVRFSIQDDHGRKPMSIIVRRDALIGLLFKTLPAPRPVPPLATTRRHALTSTPVSLRAVIGAVSLRLEEAADLKIGDVVMLDRLVADAARLGVNVDDAFLPALSAEVLDPGPAAVLKLQPLVA</sequence>
<organism evidence="2 3">
    <name type="scientific">Brevundimonas faecalis</name>
    <dbReference type="NCBI Taxonomy" id="947378"/>
    <lineage>
        <taxon>Bacteria</taxon>
        <taxon>Pseudomonadati</taxon>
        <taxon>Pseudomonadota</taxon>
        <taxon>Alphaproteobacteria</taxon>
        <taxon>Caulobacterales</taxon>
        <taxon>Caulobacteraceae</taxon>
        <taxon>Brevundimonas</taxon>
    </lineage>
</organism>
<dbReference type="Gene3D" id="2.30.330.10">
    <property type="entry name" value="SpoA-like"/>
    <property type="match status" value="1"/>
</dbReference>
<comment type="caution">
    <text evidence="2">The sequence shown here is derived from an EMBL/GenBank/DDBJ whole genome shotgun (WGS) entry which is preliminary data.</text>
</comment>
<keyword evidence="2" id="KW-0282">Flagellum</keyword>
<feature type="domain" description="Flagellar motor switch protein FliN-like C-terminal" evidence="1">
    <location>
        <begin position="171"/>
        <end position="216"/>
    </location>
</feature>
<accession>A0ABV2R7J2</accession>
<protein>
    <submittedName>
        <fullName evidence="2">Flagellar motor switch/type III secretory pathway protein FliN</fullName>
    </submittedName>
</protein>
<dbReference type="InterPro" id="IPR036429">
    <property type="entry name" value="SpoA-like_sf"/>
</dbReference>
<dbReference type="RefSeq" id="WP_354087500.1">
    <property type="nucleotide sequence ID" value="NZ_JBEPTF010000001.1"/>
</dbReference>
<dbReference type="Proteomes" id="UP001549313">
    <property type="component" value="Unassembled WGS sequence"/>
</dbReference>
<proteinExistence type="predicted"/>
<keyword evidence="2" id="KW-0969">Cilium</keyword>
<dbReference type="Pfam" id="PF01052">
    <property type="entry name" value="FliMN_C"/>
    <property type="match status" value="1"/>
</dbReference>
<gene>
    <name evidence="2" type="ORF">ABIE19_000462</name>
</gene>
<dbReference type="InterPro" id="IPR001543">
    <property type="entry name" value="FliN-like_C"/>
</dbReference>
<keyword evidence="3" id="KW-1185">Reference proteome</keyword>
<evidence type="ECO:0000313" key="3">
    <source>
        <dbReference type="Proteomes" id="UP001549313"/>
    </source>
</evidence>
<name>A0ABV2R7J2_9CAUL</name>
<evidence type="ECO:0000259" key="1">
    <source>
        <dbReference type="Pfam" id="PF01052"/>
    </source>
</evidence>
<reference evidence="2 3" key="1">
    <citation type="submission" date="2024-06" db="EMBL/GenBank/DDBJ databases">
        <title>Sorghum-associated microbial communities from plants grown in Nebraska, USA.</title>
        <authorList>
            <person name="Schachtman D."/>
        </authorList>
    </citation>
    <scope>NUCLEOTIDE SEQUENCE [LARGE SCALE GENOMIC DNA]</scope>
    <source>
        <strain evidence="2 3">2814</strain>
    </source>
</reference>
<keyword evidence="2" id="KW-0966">Cell projection</keyword>
<dbReference type="SUPFAM" id="SSF101801">
    <property type="entry name" value="Surface presentation of antigens (SPOA)"/>
    <property type="match status" value="1"/>
</dbReference>
<dbReference type="EMBL" id="JBEPTF010000001">
    <property type="protein sequence ID" value="MET4682553.1"/>
    <property type="molecule type" value="Genomic_DNA"/>
</dbReference>